<keyword evidence="1" id="KW-1133">Transmembrane helix</keyword>
<comment type="caution">
    <text evidence="2">The sequence shown here is derived from an EMBL/GenBank/DDBJ whole genome shotgun (WGS) entry which is preliminary data.</text>
</comment>
<organism evidence="2 3">
    <name type="scientific">Paenibacillus oceani</name>
    <dbReference type="NCBI Taxonomy" id="2772510"/>
    <lineage>
        <taxon>Bacteria</taxon>
        <taxon>Bacillati</taxon>
        <taxon>Bacillota</taxon>
        <taxon>Bacilli</taxon>
        <taxon>Bacillales</taxon>
        <taxon>Paenibacillaceae</taxon>
        <taxon>Paenibacillus</taxon>
    </lineage>
</organism>
<gene>
    <name evidence="2" type="ORF">IDH45_27375</name>
</gene>
<keyword evidence="1" id="KW-0812">Transmembrane</keyword>
<sequence>MDRKPRPIRLRPDAVHRADDAQRGRLGIRSRVHDKAPSRSGQRRITRLVGGVHRYPSLLTASGSAFAFSFPYAAFMFIDTT</sequence>
<keyword evidence="3" id="KW-1185">Reference proteome</keyword>
<dbReference type="Proteomes" id="UP000639396">
    <property type="component" value="Unassembled WGS sequence"/>
</dbReference>
<evidence type="ECO:0000313" key="2">
    <source>
        <dbReference type="EMBL" id="MBD2865708.1"/>
    </source>
</evidence>
<evidence type="ECO:0000313" key="3">
    <source>
        <dbReference type="Proteomes" id="UP000639396"/>
    </source>
</evidence>
<proteinExistence type="predicted"/>
<protein>
    <submittedName>
        <fullName evidence="2">Uncharacterized protein</fullName>
    </submittedName>
</protein>
<evidence type="ECO:0000256" key="1">
    <source>
        <dbReference type="SAM" id="Phobius"/>
    </source>
</evidence>
<dbReference type="RefSeq" id="WP_190931330.1">
    <property type="nucleotide sequence ID" value="NZ_JACXJA010000046.1"/>
</dbReference>
<dbReference type="AlphaFoldDB" id="A0A927CCU5"/>
<dbReference type="EMBL" id="JACXJA010000046">
    <property type="protein sequence ID" value="MBD2865708.1"/>
    <property type="molecule type" value="Genomic_DNA"/>
</dbReference>
<keyword evidence="1" id="KW-0472">Membrane</keyword>
<accession>A0A927CCU5</accession>
<reference evidence="2" key="1">
    <citation type="submission" date="2020-09" db="EMBL/GenBank/DDBJ databases">
        <title>A novel bacterium of genus Paenibacillus, isolated from South China Sea.</title>
        <authorList>
            <person name="Huang H."/>
            <person name="Mo K."/>
            <person name="Hu Y."/>
        </authorList>
    </citation>
    <scope>NUCLEOTIDE SEQUENCE</scope>
    <source>
        <strain evidence="2">IB182363</strain>
    </source>
</reference>
<feature type="transmembrane region" description="Helical" evidence="1">
    <location>
        <begin position="57"/>
        <end position="78"/>
    </location>
</feature>
<name>A0A927CCU5_9BACL</name>